<evidence type="ECO:0000313" key="2">
    <source>
        <dbReference type="EMBL" id="QLJ16353.1"/>
    </source>
</evidence>
<evidence type="ECO:0000256" key="1">
    <source>
        <dbReference type="SAM" id="MobiDB-lite"/>
    </source>
</evidence>
<feature type="compositionally biased region" description="Basic and acidic residues" evidence="1">
    <location>
        <begin position="80"/>
        <end position="90"/>
    </location>
</feature>
<name>A0A7D5W0A0_PSEPU</name>
<gene>
    <name evidence="2" type="ORF">H0H12_10695</name>
</gene>
<dbReference type="EMBL" id="CP059052">
    <property type="protein sequence ID" value="QLJ16353.1"/>
    <property type="molecule type" value="Genomic_DNA"/>
</dbReference>
<feature type="region of interest" description="Disordered" evidence="1">
    <location>
        <begin position="1"/>
        <end position="110"/>
    </location>
</feature>
<evidence type="ECO:0000313" key="3">
    <source>
        <dbReference type="Proteomes" id="UP000510934"/>
    </source>
</evidence>
<protein>
    <submittedName>
        <fullName evidence="2">General stress protein</fullName>
    </submittedName>
</protein>
<reference evidence="2 3" key="1">
    <citation type="journal article" date="2009" name="Mikrobiologiia">
        <title>[Phenanthren biodegradation and interaction of Pseudomonas putida BS3701 and Burkholderia sp.BS3702 in plant rhizosphere].</title>
        <authorList>
            <person name="Ovchinnikova A.A."/>
            <person name="Vetrova A.A."/>
            <person name="Filonov A.E."/>
            <person name="Boronin A.M."/>
        </authorList>
    </citation>
    <scope>NUCLEOTIDE SEQUENCE [LARGE SCALE GENOMIC DNA]</scope>
    <source>
        <strain evidence="2 3">BS3701</strain>
    </source>
</reference>
<dbReference type="RefSeq" id="WP_110159802.1">
    <property type="nucleotide sequence ID" value="NZ_CP059052.1"/>
</dbReference>
<feature type="compositionally biased region" description="Low complexity" evidence="1">
    <location>
        <begin position="10"/>
        <end position="19"/>
    </location>
</feature>
<proteinExistence type="predicted"/>
<sequence>MRCDRPPGPRLGRSPPLSRWLLAKAPQLGVLPRASTDPERASEAGHKGGQASESNFKSDPERASEAATKAGQASGPNFANDREKTSEARRVGGQQSHGGGRKVATTASDA</sequence>
<dbReference type="AlphaFoldDB" id="A0A7D5W0A0"/>
<dbReference type="Proteomes" id="UP000510934">
    <property type="component" value="Chromosome"/>
</dbReference>
<organism evidence="2 3">
    <name type="scientific">Pseudomonas putida</name>
    <name type="common">Arthrobacter siderocapsulatus</name>
    <dbReference type="NCBI Taxonomy" id="303"/>
    <lineage>
        <taxon>Bacteria</taxon>
        <taxon>Pseudomonadati</taxon>
        <taxon>Pseudomonadota</taxon>
        <taxon>Gammaproteobacteria</taxon>
        <taxon>Pseudomonadales</taxon>
        <taxon>Pseudomonadaceae</taxon>
        <taxon>Pseudomonas</taxon>
    </lineage>
</organism>
<dbReference type="InterPro" id="IPR019626">
    <property type="entry name" value="Stress-induced_KGG_rpt"/>
</dbReference>
<dbReference type="Pfam" id="PF10685">
    <property type="entry name" value="KGG"/>
    <property type="match status" value="2"/>
</dbReference>
<accession>A0A7D5W0A0</accession>
<feature type="compositionally biased region" description="Basic and acidic residues" evidence="1">
    <location>
        <begin position="36"/>
        <end position="46"/>
    </location>
</feature>